<feature type="compositionally biased region" description="Acidic residues" evidence="1">
    <location>
        <begin position="757"/>
        <end position="771"/>
    </location>
</feature>
<reference evidence="3" key="3">
    <citation type="submission" date="2025-08" db="UniProtKB">
        <authorList>
            <consortium name="Ensembl"/>
        </authorList>
    </citation>
    <scope>IDENTIFICATION</scope>
    <source>
        <strain evidence="3">17573</strain>
    </source>
</reference>
<reference evidence="4" key="1">
    <citation type="journal article" date="2007" name="Science">
        <title>Evolutionary and biomedical insights from the rhesus macaque genome.</title>
        <authorList>
            <person name="Gibbs R.A."/>
            <person name="Rogers J."/>
            <person name="Katze M.G."/>
            <person name="Bumgarner R."/>
            <person name="Weinstock G.M."/>
            <person name="Mardis E.R."/>
            <person name="Remington K.A."/>
            <person name="Strausberg R.L."/>
            <person name="Venter J.C."/>
            <person name="Wilson R.K."/>
            <person name="Batzer M.A."/>
            <person name="Bustamante C.D."/>
            <person name="Eichler E.E."/>
            <person name="Hahn M.W."/>
            <person name="Hardison R.C."/>
            <person name="Makova K.D."/>
            <person name="Miller W."/>
            <person name="Milosavljevic A."/>
            <person name="Palermo R.E."/>
            <person name="Siepel A."/>
            <person name="Sikela J.M."/>
            <person name="Attaway T."/>
            <person name="Bell S."/>
            <person name="Bernard K.E."/>
            <person name="Buhay C.J."/>
            <person name="Chandrabose M.N."/>
            <person name="Dao M."/>
            <person name="Davis C."/>
            <person name="Delehaunty K.D."/>
            <person name="Ding Y."/>
            <person name="Dinh H.H."/>
            <person name="Dugan-Rocha S."/>
            <person name="Fulton L.A."/>
            <person name="Gabisi R.A."/>
            <person name="Garner T.T."/>
            <person name="Godfrey J."/>
            <person name="Hawes A.C."/>
            <person name="Hernandez J."/>
            <person name="Hines S."/>
            <person name="Holder M."/>
            <person name="Hume J."/>
            <person name="Jhangiani S.N."/>
            <person name="Joshi V."/>
            <person name="Khan Z.M."/>
            <person name="Kirkness E.F."/>
            <person name="Cree A."/>
            <person name="Fowler R.G."/>
            <person name="Lee S."/>
            <person name="Lewis L.R."/>
            <person name="Li Z."/>
            <person name="Liu Y.-S."/>
            <person name="Moore S.M."/>
            <person name="Muzny D."/>
            <person name="Nazareth L.V."/>
            <person name="Ngo D.N."/>
            <person name="Okwuonu G.O."/>
            <person name="Pai G."/>
            <person name="Parker D."/>
            <person name="Paul H.A."/>
            <person name="Pfannkoch C."/>
            <person name="Pohl C.S."/>
            <person name="Rogers Y.-H.C."/>
            <person name="Ruiz S.J."/>
            <person name="Sabo A."/>
            <person name="Santibanez J."/>
            <person name="Schneider B.W."/>
            <person name="Smith S.M."/>
            <person name="Sodergren E."/>
            <person name="Svatek A.F."/>
            <person name="Utterback T.R."/>
            <person name="Vattathil S."/>
            <person name="Warren W."/>
            <person name="White C.S."/>
            <person name="Chinwalla A.T."/>
            <person name="Feng Y."/>
            <person name="Halpern A.L."/>
            <person name="Hillier L.W."/>
            <person name="Huang X."/>
            <person name="Minx P."/>
            <person name="Nelson J.O."/>
            <person name="Pepin K.H."/>
            <person name="Qin X."/>
            <person name="Sutton G.G."/>
            <person name="Venter E."/>
            <person name="Walenz B.P."/>
            <person name="Wallis J.W."/>
            <person name="Worley K.C."/>
            <person name="Yang S.-P."/>
            <person name="Jones S.M."/>
            <person name="Marra M.A."/>
            <person name="Rocchi M."/>
            <person name="Schein J.E."/>
            <person name="Baertsch R."/>
            <person name="Clarke L."/>
            <person name="Csuros M."/>
            <person name="Glasscock J."/>
            <person name="Harris R.A."/>
            <person name="Havlak P."/>
            <person name="Jackson A.R."/>
            <person name="Jiang H."/>
            <person name="Liu Y."/>
            <person name="Messina D.N."/>
            <person name="Shen Y."/>
            <person name="Song H.X.-Z."/>
            <person name="Wylie T."/>
            <person name="Zhang L."/>
            <person name="Birney E."/>
            <person name="Han K."/>
            <person name="Konkel M.K."/>
            <person name="Lee J."/>
            <person name="Smit A.F.A."/>
            <person name="Ullmer B."/>
            <person name="Wang H."/>
            <person name="Xing J."/>
            <person name="Burhans R."/>
            <person name="Cheng Z."/>
            <person name="Karro J.E."/>
            <person name="Ma J."/>
            <person name="Raney B."/>
            <person name="She X."/>
            <person name="Cox M.J."/>
            <person name="Demuth J.P."/>
            <person name="Dumas L.J."/>
            <person name="Han S.-G."/>
            <person name="Hopkins J."/>
            <person name="Karimpour-Fard A."/>
            <person name="Kim Y.H."/>
            <person name="Pollack J.R."/>
            <person name="Vinar T."/>
            <person name="Addo-Quaye C."/>
            <person name="Degenhardt J."/>
            <person name="Denby A."/>
            <person name="Hubisz M.J."/>
            <person name="Indap A."/>
            <person name="Kosiol C."/>
            <person name="Lahn B.T."/>
            <person name="Lawson H.A."/>
            <person name="Marklein A."/>
            <person name="Nielsen R."/>
            <person name="Vallender E.J."/>
            <person name="Clark A.G."/>
            <person name="Ferguson B."/>
            <person name="Hernandez R.D."/>
            <person name="Hirani K."/>
            <person name="Kehrer-Sawatzki H."/>
            <person name="Kolb J."/>
            <person name="Patil S."/>
            <person name="Pu L.-L."/>
            <person name="Ren Y."/>
            <person name="Smith D.G."/>
            <person name="Wheeler D.A."/>
            <person name="Schenck I."/>
            <person name="Ball E.V."/>
            <person name="Chen R."/>
            <person name="Cooper D.N."/>
            <person name="Giardine B."/>
            <person name="Hsu F."/>
            <person name="Kent W.J."/>
            <person name="Lesk A."/>
            <person name="Nelson D.L."/>
            <person name="O'brien W.E."/>
            <person name="Pruefer K."/>
            <person name="Stenson P.D."/>
            <person name="Wallace J.C."/>
            <person name="Ke H."/>
            <person name="Liu X.-M."/>
            <person name="Wang P."/>
            <person name="Xiang A.P."/>
            <person name="Yang F."/>
            <person name="Barber G.P."/>
            <person name="Haussler D."/>
            <person name="Karolchik D."/>
            <person name="Kern A.D."/>
            <person name="Kuhn R.M."/>
            <person name="Smith K.E."/>
            <person name="Zwieg A.S."/>
        </authorList>
    </citation>
    <scope>NUCLEOTIDE SEQUENCE [LARGE SCALE GENOMIC DNA]</scope>
    <source>
        <strain evidence="4">17573</strain>
    </source>
</reference>
<feature type="compositionally biased region" description="Basic and acidic residues" evidence="1">
    <location>
        <begin position="1383"/>
        <end position="1403"/>
    </location>
</feature>
<dbReference type="VEuPathDB" id="HostDB:ENSMMUG00000009111"/>
<name>A0A5F8ADV2_MACMU</name>
<feature type="compositionally biased region" description="Acidic residues" evidence="1">
    <location>
        <begin position="1241"/>
        <end position="1254"/>
    </location>
</feature>
<feature type="compositionally biased region" description="Basic and acidic residues" evidence="1">
    <location>
        <begin position="1296"/>
        <end position="1306"/>
    </location>
</feature>
<dbReference type="PROSITE" id="PS50896">
    <property type="entry name" value="LISH"/>
    <property type="match status" value="1"/>
</dbReference>
<proteinExistence type="predicted"/>
<feature type="domain" description="Treacle protein" evidence="2">
    <location>
        <begin position="925"/>
        <end position="1039"/>
    </location>
</feature>
<feature type="compositionally biased region" description="Acidic residues" evidence="1">
    <location>
        <begin position="268"/>
        <end position="283"/>
    </location>
</feature>
<feature type="compositionally biased region" description="Low complexity" evidence="1">
    <location>
        <begin position="903"/>
        <end position="923"/>
    </location>
</feature>
<dbReference type="InterPro" id="IPR006594">
    <property type="entry name" value="LisH"/>
</dbReference>
<feature type="compositionally biased region" description="Acidic residues" evidence="1">
    <location>
        <begin position="337"/>
        <end position="353"/>
    </location>
</feature>
<reference evidence="3" key="2">
    <citation type="submission" date="2019-01" db="EMBL/GenBank/DDBJ databases">
        <authorList>
            <person name="Graves T."/>
            <person name="Eichler E.E."/>
            <person name="Wilson R.K."/>
        </authorList>
    </citation>
    <scope>NUCLEOTIDE SEQUENCE [LARGE SCALE GENOMIC DNA]</scope>
    <source>
        <strain evidence="3">17573</strain>
    </source>
</reference>
<dbReference type="PANTHER" id="PTHR20787">
    <property type="entry name" value="TREACLE"/>
    <property type="match status" value="1"/>
</dbReference>
<dbReference type="VGNC" id="VGNC:78294">
    <property type="gene designation" value="TCOF1"/>
</dbReference>
<dbReference type="PRINTS" id="PR01503">
    <property type="entry name" value="TREACLE"/>
</dbReference>
<feature type="compositionally biased region" description="Acidic residues" evidence="1">
    <location>
        <begin position="606"/>
        <end position="621"/>
    </location>
</feature>
<dbReference type="SMART" id="SM00667">
    <property type="entry name" value="LisH"/>
    <property type="match status" value="1"/>
</dbReference>
<dbReference type="PANTHER" id="PTHR20787:SF10">
    <property type="entry name" value="TREACLE PROTEIN"/>
    <property type="match status" value="1"/>
</dbReference>
<feature type="compositionally biased region" description="Polar residues" evidence="1">
    <location>
        <begin position="427"/>
        <end position="437"/>
    </location>
</feature>
<dbReference type="Pfam" id="PF03546">
    <property type="entry name" value="Treacle"/>
    <property type="match status" value="3"/>
</dbReference>
<evidence type="ECO:0000256" key="1">
    <source>
        <dbReference type="SAM" id="MobiDB-lite"/>
    </source>
</evidence>
<feature type="compositionally biased region" description="Low complexity" evidence="1">
    <location>
        <begin position="622"/>
        <end position="634"/>
    </location>
</feature>
<feature type="compositionally biased region" description="Polar residues" evidence="1">
    <location>
        <begin position="1272"/>
        <end position="1294"/>
    </location>
</feature>
<feature type="compositionally biased region" description="Basic and acidic residues" evidence="1">
    <location>
        <begin position="121"/>
        <end position="133"/>
    </location>
</feature>
<feature type="compositionally biased region" description="Acidic residues" evidence="1">
    <location>
        <begin position="924"/>
        <end position="942"/>
    </location>
</feature>
<dbReference type="Proteomes" id="UP000006718">
    <property type="component" value="Chromosome 6"/>
</dbReference>
<feature type="compositionally biased region" description="Acidic residues" evidence="1">
    <location>
        <begin position="87"/>
        <end position="96"/>
    </location>
</feature>
<dbReference type="GeneTree" id="ENSGT00730000111382"/>
<evidence type="ECO:0000313" key="4">
    <source>
        <dbReference type="Proteomes" id="UP000006718"/>
    </source>
</evidence>
<dbReference type="InterPro" id="IPR017859">
    <property type="entry name" value="Treacle"/>
</dbReference>
<feature type="compositionally biased region" description="Polar residues" evidence="1">
    <location>
        <begin position="1167"/>
        <end position="1180"/>
    </location>
</feature>
<keyword evidence="4" id="KW-1185">Reference proteome</keyword>
<dbReference type="SMR" id="A0A5F8ADV2"/>
<dbReference type="Ensembl" id="ENSMMUT00000087052.1">
    <property type="protein sequence ID" value="ENSMMUP00000075119.1"/>
    <property type="gene ID" value="ENSMMUG00000009111.4"/>
</dbReference>
<feature type="compositionally biased region" description="Basic and acidic residues" evidence="1">
    <location>
        <begin position="1142"/>
        <end position="1153"/>
    </location>
</feature>
<dbReference type="ExpressionAtlas" id="A0A5F8ADV2">
    <property type="expression patterns" value="baseline"/>
</dbReference>
<feature type="region of interest" description="Disordered" evidence="1">
    <location>
        <begin position="57"/>
        <end position="858"/>
    </location>
</feature>
<feature type="compositionally biased region" description="Acidic residues" evidence="1">
    <location>
        <begin position="692"/>
        <end position="701"/>
    </location>
</feature>
<evidence type="ECO:0000259" key="2">
    <source>
        <dbReference type="Pfam" id="PF03546"/>
    </source>
</evidence>
<sequence length="1546" mass="158854">MAEARKRRELLPLIYHHLLRAGYVRAAREVKEQSGQKCFLAQPVTLLDIYTHWQQTSELGRKRKAEEDAALQAKKTRVSDPISTSESSEEEEEAEAETAKATPRLASTNSSVLGADLPSSLKEKAKAETEKAGKTGNSMPHPATGKTVTNLLSGKSPRKSAEPSANTTLVSETEEEGSVPAFGAAAKPGMVSAGQADSSSEDTSSSSDETDVEGKPSVKPAQVKASSVSTKESPARKAAPAPGKVGDVTPQVRGGALPPAKRAKKPEEESESSEEGSESEEEAPAGTPSQVKTSEKILQVRAASTAAKGTPGKGATPAHPGKAGAVAFQTKAGKPEEDSESSSEESSDSEEETPAAKALLQAKASGKTPQVGAASAPAKESPRKGAAPAPPGKTGPAVAKAQTGKQEEDSQSSSEESDSEEEAPVQTKPSGKTSQVRAASASAKESPRKGAAPAPPRKTGPAATQAQAGKQEEDSGSSSEESDSDREAPAAMNAAQVKPLGKNPQVKPASTMGTGPLGKGPGPVLPGKAGPTTPSAQVGKWEDSDSSSEESSDSDDGEVPTAVAPAQEKSLGKVLQAKPASGPAKGPPQKAGPVAIQVKAEKPMEDSESSEESSDSADSEETPAAMTAAQAKPALKIPQTKACPKKTNTASAKVTPVRVGTQAPRKAGTVTSPVGSSPAVAGGTQRPAEDSSSSEESDSEEEKTGPAVTMGQAKSVGKGLQVKAASVPVKGSLGQGTAPVLPGKTGPTVTQVKAEMQEDSESSEEESDSEEAAAPSAQVKTSVKKTQAKANPAAVRASPAKGTISAPGKVVTAAAQAKQRSPAKASGARSHRRCGGLEQRGGPLTEPSLEKAPAWAGHPPRVVPWWKVGPERNHFRLQSCYPPAIQAKPPVRNLQNSTALVRGPASVPPVGKAVAAAAQVQTGPEEDSGSSEEESDSEEETETPAQAKPSEKTPQVRAALAPAKESPRKGAAPAPPGKTGPSATQAGKQDGSGSSSEESNSDGEAPAAATSAQKDSNSKPARSKTLAPAPPEGNTEGSSESSEEELPLTQVIKPPLIFVDPNRSPAGPAATPVQAQAASTPRKSRASESTARSSSSESEDEDVIPATQCLTPGIRTNVVTVPTAHPRIAPKASMTGASSSKESSRISDGKKQEGPATQADSAVGTLPATSPQSTPVQAKGTNKLRKPKLPEGQQATKAPGSSDDSEDSSNSSSGSEEDAEGPQVAKSAHTLGPTPSRTETLVEETAAESSEDDVVAPSQSLLSGYVTPGLTPANSQASKATPKPYSSPSVSSTLAAKDDPDGKQEAKPQQAAGMLSPKTGGKEAVSGTTPQKSRKPKKGAGNPQASTLALQSNITQCLLGQPWPLNEAQVQASVVKVLTELLEQERKKVVDATKESSRKGWESRKRKLSGDQPAARTPRSKKKKKLGAGEGGEAFVSPEKTSTTSKGKAKRDKASDDVKEKKGKGSLGSQGAKDEPEKELQKGIGKVEGGDQSNPKSKKEKKKSDKRKKDKEKKEKKKAKKSSTKDSESPSQKKKKKKKKTAEQTV</sequence>
<feature type="compositionally biased region" description="Low complexity" evidence="1">
    <location>
        <begin position="197"/>
        <end position="207"/>
    </location>
</feature>
<dbReference type="Bgee" id="ENSMMUG00000009111">
    <property type="expression patterns" value="Expressed in ileum and 23 other cell types or tissues"/>
</dbReference>
<feature type="domain" description="Treacle protein" evidence="2">
    <location>
        <begin position="251"/>
        <end position="334"/>
    </location>
</feature>
<reference evidence="3" key="4">
    <citation type="submission" date="2025-09" db="UniProtKB">
        <authorList>
            <consortium name="Ensembl"/>
        </authorList>
    </citation>
    <scope>IDENTIFICATION</scope>
    <source>
        <strain evidence="3">17573</strain>
    </source>
</reference>
<accession>A0A5F8ADV2</accession>
<evidence type="ECO:0000313" key="5">
    <source>
        <dbReference type="VGNC" id="VGNC:78294"/>
    </source>
</evidence>
<feature type="compositionally biased region" description="Low complexity" evidence="1">
    <location>
        <begin position="1087"/>
        <end position="1096"/>
    </location>
</feature>
<organism evidence="3 4">
    <name type="scientific">Macaca mulatta</name>
    <name type="common">Rhesus macaque</name>
    <dbReference type="NCBI Taxonomy" id="9544"/>
    <lineage>
        <taxon>Eukaryota</taxon>
        <taxon>Metazoa</taxon>
        <taxon>Chordata</taxon>
        <taxon>Craniata</taxon>
        <taxon>Vertebrata</taxon>
        <taxon>Euteleostomi</taxon>
        <taxon>Mammalia</taxon>
        <taxon>Eutheria</taxon>
        <taxon>Euarchontoglires</taxon>
        <taxon>Primates</taxon>
        <taxon>Haplorrhini</taxon>
        <taxon>Catarrhini</taxon>
        <taxon>Cercopithecidae</taxon>
        <taxon>Cercopithecinae</taxon>
        <taxon>Macaca</taxon>
    </lineage>
</organism>
<feature type="compositionally biased region" description="Low complexity" evidence="1">
    <location>
        <begin position="991"/>
        <end position="1004"/>
    </location>
</feature>
<feature type="compositionally biased region" description="Basic and acidic residues" evidence="1">
    <location>
        <begin position="1472"/>
        <end position="1481"/>
    </location>
</feature>
<feature type="compositionally biased region" description="Basic residues" evidence="1">
    <location>
        <begin position="1496"/>
        <end position="1522"/>
    </location>
</feature>
<dbReference type="InterPro" id="IPR003993">
    <property type="entry name" value="Treacle_dom"/>
</dbReference>
<feature type="region of interest" description="Disordered" evidence="1">
    <location>
        <begin position="896"/>
        <end position="1347"/>
    </location>
</feature>
<evidence type="ECO:0000313" key="3">
    <source>
        <dbReference type="Ensembl" id="ENSMMUP00000075119.1"/>
    </source>
</evidence>
<feature type="compositionally biased region" description="Polar residues" evidence="1">
    <location>
        <begin position="1010"/>
        <end position="1020"/>
    </location>
</feature>
<feature type="domain" description="Treacle protein" evidence="2">
    <location>
        <begin position="423"/>
        <end position="835"/>
    </location>
</feature>
<gene>
    <name evidence="3 5" type="primary">TCOF1</name>
</gene>
<protein>
    <submittedName>
        <fullName evidence="3">Treacle ribosome biosis factor 1</fullName>
    </submittedName>
</protein>
<feature type="compositionally biased region" description="Acidic residues" evidence="1">
    <location>
        <begin position="544"/>
        <end position="558"/>
    </location>
</feature>
<feature type="compositionally biased region" description="Low complexity" evidence="1">
    <location>
        <begin position="577"/>
        <end position="595"/>
    </location>
</feature>
<feature type="region of interest" description="Disordered" evidence="1">
    <location>
        <begin position="1382"/>
        <end position="1546"/>
    </location>
</feature>